<feature type="domain" description="U2A'/phosphoprotein 32 family A C-terminal" evidence="13">
    <location>
        <begin position="116"/>
        <end position="134"/>
    </location>
</feature>
<name>A0A480KZZ6_PIG</name>
<evidence type="ECO:0000256" key="4">
    <source>
        <dbReference type="ARBA" id="ARBA00022737"/>
    </source>
</evidence>
<comment type="subcellular location">
    <subcellularLocation>
        <location evidence="1">Cytoplasm</location>
        <location evidence="1">Cytoskeleton</location>
        <location evidence="1">Microtubule organizing center</location>
        <location evidence="1">Centrosome</location>
    </subcellularLocation>
</comment>
<accession>A0A480KZZ6</accession>
<evidence type="ECO:0000256" key="11">
    <source>
        <dbReference type="SAM" id="Coils"/>
    </source>
</evidence>
<evidence type="ECO:0000256" key="3">
    <source>
        <dbReference type="ARBA" id="ARBA00022614"/>
    </source>
</evidence>
<evidence type="ECO:0000256" key="10">
    <source>
        <dbReference type="ARBA" id="ARBA00070210"/>
    </source>
</evidence>
<evidence type="ECO:0000256" key="5">
    <source>
        <dbReference type="ARBA" id="ARBA00023054"/>
    </source>
</evidence>
<dbReference type="SMART" id="SM00446">
    <property type="entry name" value="LRRcap"/>
    <property type="match status" value="1"/>
</dbReference>
<feature type="compositionally biased region" description="Polar residues" evidence="12">
    <location>
        <begin position="323"/>
        <end position="333"/>
    </location>
</feature>
<evidence type="ECO:0000256" key="1">
    <source>
        <dbReference type="ARBA" id="ARBA00004300"/>
    </source>
</evidence>
<dbReference type="InterPro" id="IPR032675">
    <property type="entry name" value="LRR_dom_sf"/>
</dbReference>
<dbReference type="PANTHER" id="PTHR23311:SF7">
    <property type="entry name" value="CENTROSOMAL PROTEIN OF 72 KDA"/>
    <property type="match status" value="1"/>
</dbReference>
<dbReference type="OMA" id="HPRAKCT"/>
<evidence type="ECO:0000259" key="13">
    <source>
        <dbReference type="SMART" id="SM00446"/>
    </source>
</evidence>
<evidence type="ECO:0000256" key="7">
    <source>
        <dbReference type="ARBA" id="ARBA00059385"/>
    </source>
</evidence>
<dbReference type="RefSeq" id="XP_020932329.1">
    <property type="nucleotide sequence ID" value="XM_021076670.1"/>
</dbReference>
<keyword evidence="4" id="KW-0677">Repeat</keyword>
<proteinExistence type="inferred from homology"/>
<feature type="compositionally biased region" description="Gly residues" evidence="12">
    <location>
        <begin position="338"/>
        <end position="348"/>
    </location>
</feature>
<comment type="similarity">
    <text evidence="8">Belongs to the CEP72 family.</text>
</comment>
<protein>
    <recommendedName>
        <fullName evidence="10">Centrosomal protein of 72 kDa</fullName>
    </recommendedName>
</protein>
<reference evidence="14" key="1">
    <citation type="journal article" date="2019" name="PeerJ">
        <title>Genes of the pig, Sus scrofa, reconstructed with EvidentialGene.</title>
        <authorList>
            <person name="Gilbert D.G."/>
        </authorList>
    </citation>
    <scope>NUCLEOTIDE SEQUENCE</scope>
</reference>
<keyword evidence="6" id="KW-0206">Cytoskeleton</keyword>
<dbReference type="Gene3D" id="3.80.10.10">
    <property type="entry name" value="Ribonuclease Inhibitor"/>
    <property type="match status" value="1"/>
</dbReference>
<dbReference type="CTD" id="55722"/>
<keyword evidence="2" id="KW-0963">Cytoplasm</keyword>
<evidence type="ECO:0000313" key="14">
    <source>
        <dbReference type="EMBL" id="HDA67070.1"/>
    </source>
</evidence>
<evidence type="ECO:0000256" key="9">
    <source>
        <dbReference type="ARBA" id="ARBA00064594"/>
    </source>
</evidence>
<feature type="compositionally biased region" description="Low complexity" evidence="12">
    <location>
        <begin position="223"/>
        <end position="236"/>
    </location>
</feature>
<feature type="compositionally biased region" description="Low complexity" evidence="12">
    <location>
        <begin position="280"/>
        <end position="305"/>
    </location>
</feature>
<dbReference type="InterPro" id="IPR001611">
    <property type="entry name" value="Leu-rich_rpt"/>
</dbReference>
<dbReference type="InterPro" id="IPR055320">
    <property type="entry name" value="CEP72-like"/>
</dbReference>
<keyword evidence="5 11" id="KW-0175">Coiled coil</keyword>
<feature type="compositionally biased region" description="Basic and acidic residues" evidence="12">
    <location>
        <begin position="247"/>
        <end position="256"/>
    </location>
</feature>
<organism evidence="14">
    <name type="scientific">Sus scrofa</name>
    <name type="common">Pig</name>
    <dbReference type="NCBI Taxonomy" id="9823"/>
    <lineage>
        <taxon>Eukaryota</taxon>
        <taxon>Metazoa</taxon>
        <taxon>Chordata</taxon>
        <taxon>Craniata</taxon>
        <taxon>Vertebrata</taxon>
        <taxon>Euteleostomi</taxon>
        <taxon>Mammalia</taxon>
        <taxon>Eutheria</taxon>
        <taxon>Laurasiatheria</taxon>
        <taxon>Artiodactyla</taxon>
        <taxon>Suina</taxon>
        <taxon>Suidae</taxon>
        <taxon>Sus</taxon>
    </lineage>
</organism>
<dbReference type="PROSITE" id="PS51450">
    <property type="entry name" value="LRR"/>
    <property type="match status" value="2"/>
</dbReference>
<dbReference type="Pfam" id="PF14580">
    <property type="entry name" value="LRR_9"/>
    <property type="match status" value="1"/>
</dbReference>
<dbReference type="AlphaFoldDB" id="A0A480KZZ6"/>
<dbReference type="EMBL" id="DQIR01111594">
    <property type="protein sequence ID" value="HDA67070.1"/>
    <property type="molecule type" value="Transcribed_RNA"/>
</dbReference>
<sequence length="620" mass="68250">MAPAARLVLCEEKIREKSGLAPHCDLAELQSLSIPGTYQEKITHLGSSFMNLLSLKSLDLSRNSLVSLEGIEYLTALESLNLYCNRISSLAEVFRLRSLAALSDVDLRLNPVVKSEADYRLFVVHMLPGLRQLDDRPVRERERTASQLRFALEESPDLKQSFPAVFRVERRCPSRAKGPDPSAKKCLVMDADDEAVLNLIAECEWDLSNPPGSMSSSQREPEASVQSSHESQHVSSPRLVQQQCGDSLRKGPEKRRSPLPRTGGAGPRLWDLRPPRCLPASPEATDSEDSASSSQKSSLSTQKALDPLPAPEKFRKRRMPGGSFQTPADQESLSCLGEGLGRRNGSGGWSQSTVSHSAALVPEPQRPPSESEVCPRLPFAVAPGKRPALEGLLLEALLDLVDRYWSGCRSLHGNELFLAQARHILSSLQEVTAAQDSSTTVSEEIGYLTLENKSLHSHLGELQRQCGAKLSEVVLELGSTRKEMDYLRQRLDRSLDESSSLKSLLCSVKKDVRGAEAPAALTVQITGLQTSVKRLSGEIVELKQHLEHYDKLQELTQMLQESHRSLVSTNERLLQELGQARAQHQAEVEQLHWSYRELKKTMGLCPGRPGPGPGPSPGGC</sequence>
<keyword evidence="3" id="KW-0433">Leucine-rich repeat</keyword>
<dbReference type="SUPFAM" id="SSF52058">
    <property type="entry name" value="L domain-like"/>
    <property type="match status" value="1"/>
</dbReference>
<evidence type="ECO:0000256" key="6">
    <source>
        <dbReference type="ARBA" id="ARBA00023212"/>
    </source>
</evidence>
<evidence type="ECO:0000256" key="8">
    <source>
        <dbReference type="ARBA" id="ARBA00061023"/>
    </source>
</evidence>
<feature type="region of interest" description="Disordered" evidence="12">
    <location>
        <begin position="208"/>
        <end position="373"/>
    </location>
</feature>
<dbReference type="GeneID" id="106508683"/>
<evidence type="ECO:0000256" key="12">
    <source>
        <dbReference type="SAM" id="MobiDB-lite"/>
    </source>
</evidence>
<dbReference type="FunFam" id="3.80.10.10:FF:000489">
    <property type="entry name" value="Centrosomal protein of 72 kDa"/>
    <property type="match status" value="1"/>
</dbReference>
<dbReference type="InterPro" id="IPR003603">
    <property type="entry name" value="U2A'_phosphoprotein32A_C"/>
</dbReference>
<feature type="coiled-coil region" evidence="11">
    <location>
        <begin position="532"/>
        <end position="590"/>
    </location>
</feature>
<dbReference type="GO" id="GO:0034451">
    <property type="term" value="C:centriolar satellite"/>
    <property type="evidence" value="ECO:0007669"/>
    <property type="project" value="UniProtKB-ARBA"/>
</dbReference>
<evidence type="ECO:0000256" key="2">
    <source>
        <dbReference type="ARBA" id="ARBA00022490"/>
    </source>
</evidence>
<dbReference type="PANTHER" id="PTHR23311">
    <property type="entry name" value="HEAT SHOCK REGULATED 2"/>
    <property type="match status" value="1"/>
</dbReference>
<comment type="subunit">
    <text evidence="9">Interacts with KIZ, PCM1 and CDK5RAP2.</text>
</comment>
<comment type="function">
    <text evidence="7">Involved in the recruitment of key centrosomal proteins to the centrosome. Provides centrosomal microtubule-nucleation activity on the gamma-tubulin ring complexes (gamma-TuRCs) and has critical roles in forming a focused bipolar spindle, which is needed for proper tension generation between sister chromatids. Required for localization of KIZ, AKAP9 and gamma-tubulin ring complexes (gamma-TuRCs). Involved in centriole duplication. Required for CDK5RAP22, CEP152, WDR62 and CEP63 centrosomal localization and promotes the centrosomal localization of CDK2.</text>
</comment>